<evidence type="ECO:0000313" key="2">
    <source>
        <dbReference type="Proteomes" id="UP001172217"/>
    </source>
</evidence>
<sequence>MDRKSFKAAIMMVLISVFLGRVMLARAVVPNISTPVSDVVAEYGSCSWVDNDNGTSEVNLLISFKDGNRRLRNLYIDAQGDNGHSLLGGWDGLVSVSINGVKAYWTAGYVSGSYRAISGPSEYEKNKWPWNEKKAFLGSVKVILNSALTKKASSVLVVGGNTNELASTPSPVRDARAAYITRKNGGGTCQLVDPNNPPQIDIEIQASSPDWELGELSAGDGEKSFPNKEDQLCFNYSSTAVRDKSFVVNATNANGLVGNRYRLRKNDDVTQEVPYSIELQSGASTVNLPNAGAAIPLDRSGRTCFVPTFKTTVDKMLREGTYSDVLTFTIVKKT</sequence>
<gene>
    <name evidence="1" type="ORF">QZM70_25755</name>
</gene>
<name>A0ABT8NXP0_9BURK</name>
<dbReference type="EMBL" id="JAUJQL010000014">
    <property type="protein sequence ID" value="MDN7526349.1"/>
    <property type="molecule type" value="Genomic_DNA"/>
</dbReference>
<comment type="caution">
    <text evidence="1">The sequence shown here is derived from an EMBL/GenBank/DDBJ whole genome shotgun (WGS) entry which is preliminary data.</text>
</comment>
<dbReference type="RefSeq" id="WP_301771098.1">
    <property type="nucleotide sequence ID" value="NZ_JAUJQL010000014.1"/>
</dbReference>
<dbReference type="Proteomes" id="UP001172217">
    <property type="component" value="Unassembled WGS sequence"/>
</dbReference>
<accession>A0ABT8NXP0</accession>
<proteinExistence type="predicted"/>
<protein>
    <submittedName>
        <fullName evidence="1">Uncharacterized protein</fullName>
    </submittedName>
</protein>
<organism evidence="1 2">
    <name type="scientific">Burkholderia orbicola</name>
    <dbReference type="NCBI Taxonomy" id="2978683"/>
    <lineage>
        <taxon>Bacteria</taxon>
        <taxon>Pseudomonadati</taxon>
        <taxon>Pseudomonadota</taxon>
        <taxon>Betaproteobacteria</taxon>
        <taxon>Burkholderiales</taxon>
        <taxon>Burkholderiaceae</taxon>
        <taxon>Burkholderia</taxon>
        <taxon>Burkholderia cepacia complex</taxon>
    </lineage>
</organism>
<keyword evidence="2" id="KW-1185">Reference proteome</keyword>
<evidence type="ECO:0000313" key="1">
    <source>
        <dbReference type="EMBL" id="MDN7526349.1"/>
    </source>
</evidence>
<reference evidence="1" key="1">
    <citation type="submission" date="2023-07" db="EMBL/GenBank/DDBJ databases">
        <title>A collection of bacterial strains from the Burkholderia cepacia Research Laboratory and Repository.</title>
        <authorList>
            <person name="Lipuma J."/>
            <person name="Spilker T."/>
            <person name="Caverly L."/>
        </authorList>
    </citation>
    <scope>NUCLEOTIDE SEQUENCE</scope>
    <source>
        <strain evidence="1">AU45194</strain>
    </source>
</reference>